<evidence type="ECO:0000313" key="3">
    <source>
        <dbReference type="Proteomes" id="UP000199137"/>
    </source>
</evidence>
<dbReference type="OrthoDB" id="8438314at2"/>
<reference evidence="2 3" key="1">
    <citation type="submission" date="2016-10" db="EMBL/GenBank/DDBJ databases">
        <authorList>
            <person name="de Groot N.N."/>
        </authorList>
    </citation>
    <scope>NUCLEOTIDE SEQUENCE [LARGE SCALE GENOMIC DNA]</scope>
    <source>
        <strain evidence="2 3">DSM 44637</strain>
    </source>
</reference>
<dbReference type="GO" id="GO:0003677">
    <property type="term" value="F:DNA binding"/>
    <property type="evidence" value="ECO:0007669"/>
    <property type="project" value="InterPro"/>
</dbReference>
<dbReference type="InterPro" id="IPR001387">
    <property type="entry name" value="Cro/C1-type_HTH"/>
</dbReference>
<accession>A0A1I6A467</accession>
<dbReference type="CDD" id="cd00093">
    <property type="entry name" value="HTH_XRE"/>
    <property type="match status" value="1"/>
</dbReference>
<proteinExistence type="predicted"/>
<dbReference type="Proteomes" id="UP000199137">
    <property type="component" value="Unassembled WGS sequence"/>
</dbReference>
<sequence length="247" mass="28152">MPNERLRDALLQRGLAVEEVARATRVDPKTVERWITQGRTPYARHRHAIAGMVQESENYLWPNAVTPGRKAEISGSELIDFYPHRHSVPNDIWTRLIEHSKKHIEILLYSGMFLTDDPSLVKRLKGKADSGVKIRILLGDPTSREVARRSEEEGIGKTTLAAKVRNALAFYRPLSEVSGVQIKCHSTTLYNSIYRFDDEMLVNTHVYGFMAGHAPLIHLRRLAGGDLFETYSESFESVWQTAKNPKW</sequence>
<dbReference type="Gene3D" id="3.30.870.10">
    <property type="entry name" value="Endonuclease Chain A"/>
    <property type="match status" value="1"/>
</dbReference>
<name>A0A1I6A467_9PSEU</name>
<dbReference type="InterPro" id="IPR010982">
    <property type="entry name" value="Lambda_DNA-bd_dom_sf"/>
</dbReference>
<dbReference type="SUPFAM" id="SSF47413">
    <property type="entry name" value="lambda repressor-like DNA-binding domains"/>
    <property type="match status" value="1"/>
</dbReference>
<dbReference type="Gene3D" id="1.10.260.40">
    <property type="entry name" value="lambda repressor-like DNA-binding domains"/>
    <property type="match status" value="1"/>
</dbReference>
<dbReference type="InterPro" id="IPR045697">
    <property type="entry name" value="DUF5919"/>
</dbReference>
<evidence type="ECO:0000313" key="2">
    <source>
        <dbReference type="EMBL" id="SFQ63499.1"/>
    </source>
</evidence>
<dbReference type="SUPFAM" id="SSF56024">
    <property type="entry name" value="Phospholipase D/nuclease"/>
    <property type="match status" value="1"/>
</dbReference>
<dbReference type="STRING" id="112413.SAMN05421854_11790"/>
<gene>
    <name evidence="2" type="ORF">SAMN05421854_11790</name>
</gene>
<dbReference type="Pfam" id="PF19319">
    <property type="entry name" value="DUF5919"/>
    <property type="match status" value="1"/>
</dbReference>
<dbReference type="RefSeq" id="WP_093576622.1">
    <property type="nucleotide sequence ID" value="NZ_FOWC01000017.1"/>
</dbReference>
<feature type="domain" description="DUF5919" evidence="1">
    <location>
        <begin position="122"/>
        <end position="243"/>
    </location>
</feature>
<evidence type="ECO:0000259" key="1">
    <source>
        <dbReference type="Pfam" id="PF19319"/>
    </source>
</evidence>
<dbReference type="AlphaFoldDB" id="A0A1I6A467"/>
<protein>
    <recommendedName>
        <fullName evidence="1">DUF5919 domain-containing protein</fullName>
    </recommendedName>
</protein>
<dbReference type="EMBL" id="FOWC01000017">
    <property type="protein sequence ID" value="SFQ63499.1"/>
    <property type="molecule type" value="Genomic_DNA"/>
</dbReference>
<organism evidence="2 3">
    <name type="scientific">Amycolatopsis rubida</name>
    <dbReference type="NCBI Taxonomy" id="112413"/>
    <lineage>
        <taxon>Bacteria</taxon>
        <taxon>Bacillati</taxon>
        <taxon>Actinomycetota</taxon>
        <taxon>Actinomycetes</taxon>
        <taxon>Pseudonocardiales</taxon>
        <taxon>Pseudonocardiaceae</taxon>
        <taxon>Amycolatopsis</taxon>
    </lineage>
</organism>